<keyword evidence="3" id="KW-1185">Reference proteome</keyword>
<evidence type="ECO:0000313" key="2">
    <source>
        <dbReference type="EMBL" id="SHO50086.1"/>
    </source>
</evidence>
<feature type="transmembrane region" description="Helical" evidence="1">
    <location>
        <begin position="288"/>
        <end position="309"/>
    </location>
</feature>
<dbReference type="EMBL" id="FRFE01000017">
    <property type="protein sequence ID" value="SHO50086.1"/>
    <property type="molecule type" value="Genomic_DNA"/>
</dbReference>
<keyword evidence="1" id="KW-0812">Transmembrane</keyword>
<dbReference type="Proteomes" id="UP000184603">
    <property type="component" value="Unassembled WGS sequence"/>
</dbReference>
<keyword evidence="1" id="KW-0472">Membrane</keyword>
<protein>
    <recommendedName>
        <fullName evidence="4">Tetratricopeptide repeat-containing protein</fullName>
    </recommendedName>
</protein>
<reference evidence="2 3" key="1">
    <citation type="submission" date="2016-12" db="EMBL/GenBank/DDBJ databases">
        <authorList>
            <person name="Song W.-J."/>
            <person name="Kurnit D.M."/>
        </authorList>
    </citation>
    <scope>NUCLEOTIDE SEQUENCE [LARGE SCALE GENOMIC DNA]</scope>
    <source>
        <strain evidence="2 3">DSM 18488</strain>
    </source>
</reference>
<sequence length="335" mass="38343">MECPKCGEIQSNEVECESCGIYFDKYKKYLVTTYPSQKLKKSKQLYSASKTDEAKKVLKDVLEQSGIDENVKLEAVEFSLLIKYDNAIDLLNKGLDEESNDEFNELLRIAREENVRCNQIEIEKYIEYIKFKSNGKFKEAVSYYTEGDLVKSKSLFEEILKDNQCIDEKSKDKIGEYLTLISNRNSSKNNDSGKLATAINNIQLERTARIGRYCSIELPINNEIRQDETSHEGGIASPVEKIVSSEELKNGEEFPDNPSVVTLLRFLSILSIISGVVISIFIDYAFFYGFYVGSGLISSVMFWAISSIVENTYQTKVCMIKMLRNQREILQEKDY</sequence>
<evidence type="ECO:0000313" key="3">
    <source>
        <dbReference type="Proteomes" id="UP000184603"/>
    </source>
</evidence>
<evidence type="ECO:0000256" key="1">
    <source>
        <dbReference type="SAM" id="Phobius"/>
    </source>
</evidence>
<evidence type="ECO:0008006" key="4">
    <source>
        <dbReference type="Google" id="ProtNLM"/>
    </source>
</evidence>
<dbReference type="AlphaFoldDB" id="A0A1M7YBX8"/>
<gene>
    <name evidence="2" type="ORF">SAMN02745220_03243</name>
</gene>
<accession>A0A1M7YBX8</accession>
<organism evidence="2 3">
    <name type="scientific">Desulfopila aestuarii DSM 18488</name>
    <dbReference type="NCBI Taxonomy" id="1121416"/>
    <lineage>
        <taxon>Bacteria</taxon>
        <taxon>Pseudomonadati</taxon>
        <taxon>Thermodesulfobacteriota</taxon>
        <taxon>Desulfobulbia</taxon>
        <taxon>Desulfobulbales</taxon>
        <taxon>Desulfocapsaceae</taxon>
        <taxon>Desulfopila</taxon>
    </lineage>
</organism>
<proteinExistence type="predicted"/>
<feature type="transmembrane region" description="Helical" evidence="1">
    <location>
        <begin position="263"/>
        <end position="282"/>
    </location>
</feature>
<dbReference type="RefSeq" id="WP_073614717.1">
    <property type="nucleotide sequence ID" value="NZ_FRFE01000017.1"/>
</dbReference>
<keyword evidence="1" id="KW-1133">Transmembrane helix</keyword>
<name>A0A1M7YBX8_9BACT</name>